<feature type="region of interest" description="Disordered" evidence="5">
    <location>
        <begin position="1"/>
        <end position="30"/>
    </location>
</feature>
<dbReference type="AlphaFoldDB" id="A0A1T3C9A7"/>
<evidence type="ECO:0000313" key="8">
    <source>
        <dbReference type="EMBL" id="OPB37678.1"/>
    </source>
</evidence>
<evidence type="ECO:0000259" key="7">
    <source>
        <dbReference type="PROSITE" id="PS50850"/>
    </source>
</evidence>
<proteinExistence type="predicted"/>
<dbReference type="SUPFAM" id="SSF103473">
    <property type="entry name" value="MFS general substrate transporter"/>
    <property type="match status" value="1"/>
</dbReference>
<dbReference type="Proteomes" id="UP000191004">
    <property type="component" value="Unassembled WGS sequence"/>
</dbReference>
<dbReference type="Gene3D" id="1.20.1720.10">
    <property type="entry name" value="Multidrug resistance protein D"/>
    <property type="match status" value="1"/>
</dbReference>
<comment type="subcellular location">
    <subcellularLocation>
        <location evidence="1">Membrane</location>
        <topology evidence="1">Multi-pass membrane protein</topology>
    </subcellularLocation>
</comment>
<feature type="transmembrane region" description="Helical" evidence="6">
    <location>
        <begin position="397"/>
        <end position="419"/>
    </location>
</feature>
<feature type="domain" description="Major facilitator superfamily (MFS) profile" evidence="7">
    <location>
        <begin position="43"/>
        <end position="532"/>
    </location>
</feature>
<feature type="transmembrane region" description="Helical" evidence="6">
    <location>
        <begin position="343"/>
        <end position="362"/>
    </location>
</feature>
<feature type="compositionally biased region" description="Basic and acidic residues" evidence="5">
    <location>
        <begin position="16"/>
        <end position="30"/>
    </location>
</feature>
<dbReference type="GO" id="GO:0005886">
    <property type="term" value="C:plasma membrane"/>
    <property type="evidence" value="ECO:0007669"/>
    <property type="project" value="TreeGrafter"/>
</dbReference>
<keyword evidence="9" id="KW-1185">Reference proteome</keyword>
<dbReference type="PANTHER" id="PTHR23501">
    <property type="entry name" value="MAJOR FACILITATOR SUPERFAMILY"/>
    <property type="match status" value="1"/>
</dbReference>
<dbReference type="PROSITE" id="PS50850">
    <property type="entry name" value="MFS"/>
    <property type="match status" value="1"/>
</dbReference>
<feature type="transmembrane region" description="Helical" evidence="6">
    <location>
        <begin position="266"/>
        <end position="293"/>
    </location>
</feature>
<feature type="transmembrane region" description="Helical" evidence="6">
    <location>
        <begin position="133"/>
        <end position="155"/>
    </location>
</feature>
<feature type="transmembrane region" description="Helical" evidence="6">
    <location>
        <begin position="108"/>
        <end position="127"/>
    </location>
</feature>
<dbReference type="GO" id="GO:0022857">
    <property type="term" value="F:transmembrane transporter activity"/>
    <property type="evidence" value="ECO:0007669"/>
    <property type="project" value="InterPro"/>
</dbReference>
<evidence type="ECO:0000256" key="3">
    <source>
        <dbReference type="ARBA" id="ARBA00022989"/>
    </source>
</evidence>
<evidence type="ECO:0000256" key="4">
    <source>
        <dbReference type="ARBA" id="ARBA00023136"/>
    </source>
</evidence>
<dbReference type="InterPro" id="IPR036259">
    <property type="entry name" value="MFS_trans_sf"/>
</dbReference>
<feature type="transmembrane region" description="Helical" evidence="6">
    <location>
        <begin position="80"/>
        <end position="101"/>
    </location>
</feature>
<comment type="caution">
    <text evidence="8">The sequence shown here is derived from an EMBL/GenBank/DDBJ whole genome shotgun (WGS) entry which is preliminary data.</text>
</comment>
<feature type="transmembrane region" description="Helical" evidence="6">
    <location>
        <begin position="167"/>
        <end position="191"/>
    </location>
</feature>
<dbReference type="InterPro" id="IPR020846">
    <property type="entry name" value="MFS_dom"/>
</dbReference>
<evidence type="ECO:0000256" key="5">
    <source>
        <dbReference type="SAM" id="MobiDB-lite"/>
    </source>
</evidence>
<dbReference type="InterPro" id="IPR011701">
    <property type="entry name" value="MFS"/>
</dbReference>
<keyword evidence="3 6" id="KW-1133">Transmembrane helix</keyword>
<dbReference type="Gene3D" id="1.20.1250.20">
    <property type="entry name" value="MFS general substrate transporter like domains"/>
    <property type="match status" value="1"/>
</dbReference>
<evidence type="ECO:0000256" key="6">
    <source>
        <dbReference type="SAM" id="Phobius"/>
    </source>
</evidence>
<protein>
    <submittedName>
        <fullName evidence="8">MFS siderophore iron transporter</fullName>
    </submittedName>
</protein>
<organism evidence="8 9">
    <name type="scientific">Trichoderma guizhouense</name>
    <dbReference type="NCBI Taxonomy" id="1491466"/>
    <lineage>
        <taxon>Eukaryota</taxon>
        <taxon>Fungi</taxon>
        <taxon>Dikarya</taxon>
        <taxon>Ascomycota</taxon>
        <taxon>Pezizomycotina</taxon>
        <taxon>Sordariomycetes</taxon>
        <taxon>Hypocreomycetidae</taxon>
        <taxon>Hypocreales</taxon>
        <taxon>Hypocreaceae</taxon>
        <taxon>Trichoderma</taxon>
    </lineage>
</organism>
<feature type="transmembrane region" description="Helical" evidence="6">
    <location>
        <begin position="508"/>
        <end position="526"/>
    </location>
</feature>
<feature type="transmembrane region" description="Helical" evidence="6">
    <location>
        <begin position="369"/>
        <end position="391"/>
    </location>
</feature>
<evidence type="ECO:0000256" key="1">
    <source>
        <dbReference type="ARBA" id="ARBA00004141"/>
    </source>
</evidence>
<dbReference type="Pfam" id="PF07690">
    <property type="entry name" value="MFS_1"/>
    <property type="match status" value="1"/>
</dbReference>
<keyword evidence="2 6" id="KW-0812">Transmembrane</keyword>
<dbReference type="OrthoDB" id="2351791at2759"/>
<reference evidence="8 9" key="1">
    <citation type="submission" date="2016-04" db="EMBL/GenBank/DDBJ databases">
        <title>Multiple horizontal gene transfer events from other fungi enriched the ability of the initially mycotrophic fungus Trichoderma (Ascomycota) to feed on dead plant biomass.</title>
        <authorList>
            <person name="Atanasova L."/>
            <person name="Chenthamara K."/>
            <person name="Zhang J."/>
            <person name="Grujic M."/>
            <person name="Henrissat B."/>
            <person name="Kuo A."/>
            <person name="Aertz A."/>
            <person name="Salamov A."/>
            <person name="Lipzen A."/>
            <person name="Labutti K."/>
            <person name="Barry K."/>
            <person name="Miao Y."/>
            <person name="Rahimi M.J."/>
            <person name="Shen Q."/>
            <person name="Grigoriev I.V."/>
            <person name="Kubicek C.P."/>
            <person name="Druzhinina I.S."/>
        </authorList>
    </citation>
    <scope>NUCLEOTIDE SEQUENCE [LARGE SCALE GENOMIC DNA]</scope>
    <source>
        <strain evidence="8 9">NJAU 4742</strain>
    </source>
</reference>
<dbReference type="FunFam" id="1.20.1720.10:FF:000018">
    <property type="entry name" value="Putative MFS multidrug transporter"/>
    <property type="match status" value="1"/>
</dbReference>
<feature type="transmembrane region" description="Helical" evidence="6">
    <location>
        <begin position="197"/>
        <end position="221"/>
    </location>
</feature>
<evidence type="ECO:0000256" key="2">
    <source>
        <dbReference type="ARBA" id="ARBA00022692"/>
    </source>
</evidence>
<feature type="transmembrane region" description="Helical" evidence="6">
    <location>
        <begin position="233"/>
        <end position="254"/>
    </location>
</feature>
<keyword evidence="4 6" id="KW-0472">Membrane</keyword>
<evidence type="ECO:0000313" key="9">
    <source>
        <dbReference type="Proteomes" id="UP000191004"/>
    </source>
</evidence>
<dbReference type="EMBL" id="LVVK01000022">
    <property type="protein sequence ID" value="OPB37678.1"/>
    <property type="molecule type" value="Genomic_DNA"/>
</dbReference>
<sequence>MSGGKTDPASVPEPLAIRDEHESETTNRVSKPEWKMSNRTLLVFITICVLTLMVALDSTSIGVALPIISRALHSSGIETFWAGTGFLLCATVFQPNFVSFSTIFGRRALFIVGIVFFFIGAVVAGVSKNVTQLLVGRCIQGVGGGGISAITEVLIADLVPMRYRGQYYGLMNAMWSVGSVCGPIIGGAFAGSASWRWIFYINFPFVGIGIVCVVVFMNLHFVPTSLSDKLRRIDYIGSIIFIGSTTAFLIPLTWGGVVYSWHSWRTLVPLIIGGAGCGVFVVYEAYFALAPIIPIGLFKNRTTSLSFVSAGLSGLLVWCIVYYTPLYFQAVKEYSPVLTGVCIFPQTFTVAPAGAIAGIAITKTGKYRWAIWSGWALATLGLGLLCILGVGTSVPGWIFLNLVSGIGLGFLFPSVASAIQATTAPEHIPMALAMFSFFRSLGQAVGVAIGGVIFQNRMTVNLLNYPNLAPNATAYGADAAGLVDIIKSMPSGQNKHDLQQAFVDSLRIVWAVCCALAGFGLLLSLLNQSYSIDQELDSSQGIVEKHQLRPHANAESTGA</sequence>
<dbReference type="FunFam" id="1.20.1250.20:FF:000786">
    <property type="entry name" value="MFS multidrug transporter, putative"/>
    <property type="match status" value="1"/>
</dbReference>
<accession>A0A1T3C9A7</accession>
<feature type="transmembrane region" description="Helical" evidence="6">
    <location>
        <begin position="41"/>
        <end position="68"/>
    </location>
</feature>
<gene>
    <name evidence="8" type="ORF">A0O28_0045900</name>
</gene>
<dbReference type="PRINTS" id="PR01036">
    <property type="entry name" value="TCRTETB"/>
</dbReference>
<feature type="transmembrane region" description="Helical" evidence="6">
    <location>
        <begin position="305"/>
        <end position="323"/>
    </location>
</feature>
<feature type="transmembrane region" description="Helical" evidence="6">
    <location>
        <begin position="431"/>
        <end position="454"/>
    </location>
</feature>
<name>A0A1T3C9A7_9HYPO</name>
<dbReference type="PANTHER" id="PTHR23501:SF59">
    <property type="entry name" value="MAJOR FACILITATOR SUPERFAMILY (MFS) PROFILE DOMAIN-CONTAINING PROTEIN-RELATED"/>
    <property type="match status" value="1"/>
</dbReference>